<dbReference type="NCBIfam" id="TIGR01167">
    <property type="entry name" value="LPXTG_anchor"/>
    <property type="match status" value="1"/>
</dbReference>
<dbReference type="AlphaFoldDB" id="A0A543JD63"/>
<evidence type="ECO:0000313" key="3">
    <source>
        <dbReference type="Proteomes" id="UP000316628"/>
    </source>
</evidence>
<keyword evidence="3" id="KW-1185">Reference proteome</keyword>
<gene>
    <name evidence="2" type="ORF">FHX81_3135</name>
</gene>
<dbReference type="EMBL" id="VFPP01000001">
    <property type="protein sequence ID" value="TQM80787.1"/>
    <property type="molecule type" value="Genomic_DNA"/>
</dbReference>
<keyword evidence="1" id="KW-0472">Membrane</keyword>
<comment type="caution">
    <text evidence="2">The sequence shown here is derived from an EMBL/GenBank/DDBJ whole genome shotgun (WGS) entry which is preliminary data.</text>
</comment>
<sequence length="55" mass="5468">MYKVPGSGVAVGTGVGSLAATGAGVVWWVVAGAVLLVAGLLLTRASRERRATADE</sequence>
<dbReference type="RefSeq" id="WP_141978837.1">
    <property type="nucleotide sequence ID" value="NZ_VFPP01000001.1"/>
</dbReference>
<accession>A0A543JD63</accession>
<keyword evidence="1" id="KW-1133">Transmembrane helix</keyword>
<evidence type="ECO:0000256" key="1">
    <source>
        <dbReference type="SAM" id="Phobius"/>
    </source>
</evidence>
<feature type="transmembrane region" description="Helical" evidence="1">
    <location>
        <begin position="25"/>
        <end position="43"/>
    </location>
</feature>
<proteinExistence type="predicted"/>
<evidence type="ECO:0000313" key="2">
    <source>
        <dbReference type="EMBL" id="TQM80787.1"/>
    </source>
</evidence>
<organism evidence="2 3">
    <name type="scientific">Saccharothrix saharensis</name>
    <dbReference type="NCBI Taxonomy" id="571190"/>
    <lineage>
        <taxon>Bacteria</taxon>
        <taxon>Bacillati</taxon>
        <taxon>Actinomycetota</taxon>
        <taxon>Actinomycetes</taxon>
        <taxon>Pseudonocardiales</taxon>
        <taxon>Pseudonocardiaceae</taxon>
        <taxon>Saccharothrix</taxon>
    </lineage>
</organism>
<keyword evidence="1" id="KW-0812">Transmembrane</keyword>
<dbReference type="Proteomes" id="UP000316628">
    <property type="component" value="Unassembled WGS sequence"/>
</dbReference>
<protein>
    <submittedName>
        <fullName evidence="2">LPXTG-motif cell wall-anchored protein</fullName>
    </submittedName>
</protein>
<name>A0A543JD63_9PSEU</name>
<reference evidence="2 3" key="1">
    <citation type="submission" date="2019-06" db="EMBL/GenBank/DDBJ databases">
        <title>Sequencing the genomes of 1000 actinobacteria strains.</title>
        <authorList>
            <person name="Klenk H.-P."/>
        </authorList>
    </citation>
    <scope>NUCLEOTIDE SEQUENCE [LARGE SCALE GENOMIC DNA]</scope>
    <source>
        <strain evidence="2 3">DSM 45456</strain>
    </source>
</reference>